<evidence type="ECO:0000256" key="1">
    <source>
        <dbReference type="SAM" id="SignalP"/>
    </source>
</evidence>
<evidence type="ECO:0000313" key="2">
    <source>
        <dbReference type="EMBL" id="SNB71558.1"/>
    </source>
</evidence>
<sequence>MRLTARLLLGLMACGAAQTAARAEPPPPSLASHRALYQLRMADATGTKAPAAADGMISYRFSSDCDFYAQTLRQAIDMQPQEGARQVSESRISTYEDGRGQDFRFATNETGSRGEEVEGRAQRGKDALAIALSSPHPQKMSADSTVLFPTQHIAQLIQAAERGDKILLARVFDGSADGRKIFNVTAVIGAPRRTADSDHAAAAPQLRGLRRWPVALSYFAEGARDSLPDYVLSYDLYENGVSTNLRLDYGDYALVGELERIEFPPPARCHK</sequence>
<dbReference type="InterPro" id="IPR015000">
    <property type="entry name" value="EipB-like"/>
</dbReference>
<dbReference type="RefSeq" id="WP_158255162.1">
    <property type="nucleotide sequence ID" value="NZ_FYDG01000004.1"/>
</dbReference>
<accession>A0A212RH33</accession>
<keyword evidence="3" id="KW-1185">Reference proteome</keyword>
<dbReference type="Pfam" id="PF08904">
    <property type="entry name" value="EipB_like"/>
    <property type="match status" value="1"/>
</dbReference>
<evidence type="ECO:0008006" key="4">
    <source>
        <dbReference type="Google" id="ProtNLM"/>
    </source>
</evidence>
<dbReference type="EMBL" id="FYDG01000004">
    <property type="protein sequence ID" value="SNB71558.1"/>
    <property type="molecule type" value="Genomic_DNA"/>
</dbReference>
<dbReference type="OrthoDB" id="9815514at2"/>
<feature type="signal peptide" evidence="1">
    <location>
        <begin position="1"/>
        <end position="23"/>
    </location>
</feature>
<proteinExistence type="predicted"/>
<feature type="chain" id="PRO_5012962358" description="DUF1849 family protein" evidence="1">
    <location>
        <begin position="24"/>
        <end position="271"/>
    </location>
</feature>
<dbReference type="Proteomes" id="UP000198418">
    <property type="component" value="Unassembled WGS sequence"/>
</dbReference>
<gene>
    <name evidence="2" type="ORF">SAMN06265338_104169</name>
</gene>
<dbReference type="AlphaFoldDB" id="A0A212RH33"/>
<reference evidence="3" key="1">
    <citation type="submission" date="2017-06" db="EMBL/GenBank/DDBJ databases">
        <authorList>
            <person name="Varghese N."/>
            <person name="Submissions S."/>
        </authorList>
    </citation>
    <scope>NUCLEOTIDE SEQUENCE [LARGE SCALE GENOMIC DNA]</scope>
    <source>
        <strain evidence="3">DSM 137</strain>
    </source>
</reference>
<organism evidence="2 3">
    <name type="scientific">Rhodoblastus acidophilus</name>
    <name type="common">Rhodopseudomonas acidophila</name>
    <dbReference type="NCBI Taxonomy" id="1074"/>
    <lineage>
        <taxon>Bacteria</taxon>
        <taxon>Pseudomonadati</taxon>
        <taxon>Pseudomonadota</taxon>
        <taxon>Alphaproteobacteria</taxon>
        <taxon>Hyphomicrobiales</taxon>
        <taxon>Rhodoblastaceae</taxon>
        <taxon>Rhodoblastus</taxon>
    </lineage>
</organism>
<evidence type="ECO:0000313" key="3">
    <source>
        <dbReference type="Proteomes" id="UP000198418"/>
    </source>
</evidence>
<protein>
    <recommendedName>
        <fullName evidence="4">DUF1849 family protein</fullName>
    </recommendedName>
</protein>
<name>A0A212RH33_RHOAC</name>
<keyword evidence="1" id="KW-0732">Signal</keyword>